<dbReference type="Proteomes" id="UP001144256">
    <property type="component" value="Unassembled WGS sequence"/>
</dbReference>
<evidence type="ECO:0000313" key="2">
    <source>
        <dbReference type="Proteomes" id="UP001144256"/>
    </source>
</evidence>
<keyword evidence="2" id="KW-1185">Reference proteome</keyword>
<evidence type="ECO:0000313" key="1">
    <source>
        <dbReference type="EMBL" id="GKX31005.1"/>
    </source>
</evidence>
<dbReference type="RefSeq" id="WP_281817633.1">
    <property type="nucleotide sequence ID" value="NZ_BRLB01000013.1"/>
</dbReference>
<gene>
    <name evidence="1" type="ORF">SH1V18_34850</name>
</gene>
<dbReference type="SUPFAM" id="SSF82171">
    <property type="entry name" value="DPP6 N-terminal domain-like"/>
    <property type="match status" value="1"/>
</dbReference>
<proteinExistence type="predicted"/>
<comment type="caution">
    <text evidence="1">The sequence shown here is derived from an EMBL/GenBank/DDBJ whole genome shotgun (WGS) entry which is preliminary data.</text>
</comment>
<organism evidence="1 2">
    <name type="scientific">Vallitalea longa</name>
    <dbReference type="NCBI Taxonomy" id="2936439"/>
    <lineage>
        <taxon>Bacteria</taxon>
        <taxon>Bacillati</taxon>
        <taxon>Bacillota</taxon>
        <taxon>Clostridia</taxon>
        <taxon>Lachnospirales</taxon>
        <taxon>Vallitaleaceae</taxon>
        <taxon>Vallitalea</taxon>
    </lineage>
</organism>
<dbReference type="AlphaFoldDB" id="A0A9W6DFW5"/>
<dbReference type="EMBL" id="BRLB01000013">
    <property type="protein sequence ID" value="GKX31005.1"/>
    <property type="molecule type" value="Genomic_DNA"/>
</dbReference>
<dbReference type="PROSITE" id="PS51257">
    <property type="entry name" value="PROKAR_LIPOPROTEIN"/>
    <property type="match status" value="1"/>
</dbReference>
<evidence type="ECO:0008006" key="3">
    <source>
        <dbReference type="Google" id="ProtNLM"/>
    </source>
</evidence>
<protein>
    <recommendedName>
        <fullName evidence="3">DUF5050 domain-containing protein</fullName>
    </recommendedName>
</protein>
<reference evidence="1" key="1">
    <citation type="submission" date="2022-06" db="EMBL/GenBank/DDBJ databases">
        <title>Vallitalea longa sp. nov., an anaerobic bacterium isolated from marine sediment.</title>
        <authorList>
            <person name="Hirano S."/>
            <person name="Terahara T."/>
            <person name="Mori K."/>
            <person name="Hamada M."/>
            <person name="Matsumoto R."/>
            <person name="Kobayashi T."/>
        </authorList>
    </citation>
    <scope>NUCLEOTIDE SEQUENCE</scope>
    <source>
        <strain evidence="1">SH18-1</strain>
    </source>
</reference>
<sequence length="881" mass="104243">MNGRYIKMNIIVLIFISVLVGCNGENSKNYKSTFDTETFQEDNDIINSVQEDNSSKDNYVKPRVKVDDEDQETLETFKVIESKKDITINYDMFKKQYANLSDDIIDMNDWWLYTECEHDNKPYIYRFNTKTGNKIRVCEGNIERKKLLQDKIYYANESGIKLLYNNQKINLINKPLDKYQKIKDGYIYIISNTLYHFNTLTNTESILDTFNNPIIGAKLTADSNDDEIIYCIKTEDEISVRIYNINTRSNKTILENQFCNNIISCGDKIFLFIDSDKTIYVYEDDKIKELVTTAYPTKNEIIYYDDRMFFASDMLYILDVNTYSIKAINTYSSKNRIIDLQGQDLYIYGRQLMLYDIEHQKLENKNIFLDLDMDINIDSNSIIQVDNEKDIIKKMDFDGNSYSNSNLGEFMNYFIGDDSIYLVDDRGIISLLDKDNLEKLNVNRKYDNSYIYQVVNKDNKKEFRIESYDASVHLNNNTYYPSSNHTLINLISDKNALEKIGIINSDWYDYNNKFITYVNEEGTLYYYNRYTKERKSLKVKNVNNLRVINNTIYYYSIDDKALFCYKNNRHSKIVDGNINKYEVLGNKVYYEDDYLYRVDKSGNNKEKLNNSLIKMLIKIKDNVFYINNEDINALYKINNNTESSELINIIPALTIDDYFTDDEKLYIYYLEKDKEVIKEININNLEFTDKLYENENCIIFNETLQGNNISSEIILGVYDKKKRDCLYYVRWFGGNQKFNDNYFYFTEKGNKYPSILRIDINNFNLEEIYECTKLTIDKPISFVANVNYLAIEEIDSGNDLMVNIYDIKTKDLLNSLNKYYKLGFLIDDYIYYISEDQKSINKYNIKENINETVIRADNLIQELYISDDTIYYGTIEDLKIL</sequence>
<accession>A0A9W6DFW5</accession>
<name>A0A9W6DFW5_9FIRM</name>